<dbReference type="AlphaFoldDB" id="A0A5C3FBG7"/>
<reference evidence="2 3" key="1">
    <citation type="submission" date="2018-03" db="EMBL/GenBank/DDBJ databases">
        <authorList>
            <person name="Guldener U."/>
        </authorList>
    </citation>
    <scope>NUCLEOTIDE SEQUENCE [LARGE SCALE GENOMIC DNA]</scope>
    <source>
        <strain evidence="2 3">DAOM196992</strain>
    </source>
</reference>
<name>A0A5C3FBG7_9BASI</name>
<sequence length="120" mass="12465">MLGFHAIVAPTLGVLAWPGLDLAVAVPADKGVLSPVSLCPAAIVVGCHPRPGRQGLLTLPAHHASSCMYLWGHDRCHCPSVGLHSYKLGFEGRPGDGDNRGARAQAATRLCTPSRSVVAP</sequence>
<dbReference type="EMBL" id="OOIP01000029">
    <property type="protein sequence ID" value="SPO41600.1"/>
    <property type="molecule type" value="Genomic_DNA"/>
</dbReference>
<feature type="signal peptide" evidence="1">
    <location>
        <begin position="1"/>
        <end position="16"/>
    </location>
</feature>
<organism evidence="2 3">
    <name type="scientific">Pseudozyma flocculosa</name>
    <dbReference type="NCBI Taxonomy" id="84751"/>
    <lineage>
        <taxon>Eukaryota</taxon>
        <taxon>Fungi</taxon>
        <taxon>Dikarya</taxon>
        <taxon>Basidiomycota</taxon>
        <taxon>Ustilaginomycotina</taxon>
        <taxon>Ustilaginomycetes</taxon>
        <taxon>Ustilaginales</taxon>
        <taxon>Ustilaginaceae</taxon>
        <taxon>Pseudozyma</taxon>
    </lineage>
</organism>
<gene>
    <name evidence="2" type="ORF">PSFLO_07082</name>
</gene>
<keyword evidence="3" id="KW-1185">Reference proteome</keyword>
<evidence type="ECO:0008006" key="4">
    <source>
        <dbReference type="Google" id="ProtNLM"/>
    </source>
</evidence>
<dbReference type="Proteomes" id="UP000323386">
    <property type="component" value="Unassembled WGS sequence"/>
</dbReference>
<accession>A0A5C3FBG7</accession>
<keyword evidence="1" id="KW-0732">Signal</keyword>
<feature type="chain" id="PRO_5022780770" description="Secreted protein" evidence="1">
    <location>
        <begin position="17"/>
        <end position="120"/>
    </location>
</feature>
<evidence type="ECO:0000313" key="3">
    <source>
        <dbReference type="Proteomes" id="UP000323386"/>
    </source>
</evidence>
<evidence type="ECO:0000313" key="2">
    <source>
        <dbReference type="EMBL" id="SPO41600.1"/>
    </source>
</evidence>
<proteinExistence type="predicted"/>
<protein>
    <recommendedName>
        <fullName evidence="4">Secreted protein</fullName>
    </recommendedName>
</protein>
<evidence type="ECO:0000256" key="1">
    <source>
        <dbReference type="SAM" id="SignalP"/>
    </source>
</evidence>